<dbReference type="Pfam" id="PF00083">
    <property type="entry name" value="Sugar_tr"/>
    <property type="match status" value="1"/>
</dbReference>
<dbReference type="Proteomes" id="UP000694846">
    <property type="component" value="Unplaced"/>
</dbReference>
<proteinExistence type="predicted"/>
<dbReference type="RefSeq" id="XP_025407673.1">
    <property type="nucleotide sequence ID" value="XM_025551888.1"/>
</dbReference>
<evidence type="ECO:0000256" key="3">
    <source>
        <dbReference type="ARBA" id="ARBA00022989"/>
    </source>
</evidence>
<organism evidence="8 11">
    <name type="scientific">Sipha flava</name>
    <name type="common">yellow sugarcane aphid</name>
    <dbReference type="NCBI Taxonomy" id="143950"/>
    <lineage>
        <taxon>Eukaryota</taxon>
        <taxon>Metazoa</taxon>
        <taxon>Ecdysozoa</taxon>
        <taxon>Arthropoda</taxon>
        <taxon>Hexapoda</taxon>
        <taxon>Insecta</taxon>
        <taxon>Pterygota</taxon>
        <taxon>Neoptera</taxon>
        <taxon>Paraneoptera</taxon>
        <taxon>Hemiptera</taxon>
        <taxon>Sternorrhyncha</taxon>
        <taxon>Aphidomorpha</taxon>
        <taxon>Aphidoidea</taxon>
        <taxon>Aphididae</taxon>
        <taxon>Sipha</taxon>
    </lineage>
</organism>
<evidence type="ECO:0000259" key="7">
    <source>
        <dbReference type="PROSITE" id="PS50850"/>
    </source>
</evidence>
<feature type="domain" description="Major facilitator superfamily (MFS) profile" evidence="7">
    <location>
        <begin position="148"/>
        <end position="575"/>
    </location>
</feature>
<feature type="transmembrane region" description="Helical" evidence="6">
    <location>
        <begin position="548"/>
        <end position="570"/>
    </location>
</feature>
<protein>
    <submittedName>
        <fullName evidence="9 10">Organic cation transporter protein-like isoform X1</fullName>
    </submittedName>
</protein>
<feature type="transmembrane region" description="Helical" evidence="6">
    <location>
        <begin position="432"/>
        <end position="454"/>
    </location>
</feature>
<keyword evidence="4 6" id="KW-0472">Membrane</keyword>
<dbReference type="Gene3D" id="1.20.1250.20">
    <property type="entry name" value="MFS general substrate transporter like domains"/>
    <property type="match status" value="1"/>
</dbReference>
<dbReference type="RefSeq" id="XP_025407674.1">
    <property type="nucleotide sequence ID" value="XM_025551889.1"/>
</dbReference>
<keyword evidence="2 6" id="KW-0812">Transmembrane</keyword>
<dbReference type="RefSeq" id="XP_025407675.1">
    <property type="nucleotide sequence ID" value="XM_025551890.1"/>
</dbReference>
<evidence type="ECO:0000313" key="12">
    <source>
        <dbReference type="RefSeq" id="XP_025407675.1"/>
    </source>
</evidence>
<feature type="transmembrane region" description="Helical" evidence="6">
    <location>
        <begin position="234"/>
        <end position="254"/>
    </location>
</feature>
<evidence type="ECO:0000313" key="10">
    <source>
        <dbReference type="RefSeq" id="XP_025407673.1"/>
    </source>
</evidence>
<dbReference type="OrthoDB" id="3936150at2759"/>
<evidence type="ECO:0000256" key="5">
    <source>
        <dbReference type="SAM" id="MobiDB-lite"/>
    </source>
</evidence>
<dbReference type="GO" id="GO:0016020">
    <property type="term" value="C:membrane"/>
    <property type="evidence" value="ECO:0007669"/>
    <property type="project" value="UniProtKB-SubCell"/>
</dbReference>
<dbReference type="SUPFAM" id="SSF103473">
    <property type="entry name" value="MFS general substrate transporter"/>
    <property type="match status" value="1"/>
</dbReference>
<gene>
    <name evidence="9 10 11 12" type="primary">LOC112681637</name>
</gene>
<dbReference type="InterPro" id="IPR005828">
    <property type="entry name" value="MFS_sugar_transport-like"/>
</dbReference>
<dbReference type="InterPro" id="IPR036259">
    <property type="entry name" value="MFS_trans_sf"/>
</dbReference>
<feature type="transmembrane region" description="Helical" evidence="6">
    <location>
        <begin position="316"/>
        <end position="335"/>
    </location>
</feature>
<evidence type="ECO:0000256" key="2">
    <source>
        <dbReference type="ARBA" id="ARBA00022692"/>
    </source>
</evidence>
<feature type="region of interest" description="Disordered" evidence="5">
    <location>
        <begin position="1"/>
        <end position="37"/>
    </location>
</feature>
<feature type="transmembrane region" description="Helical" evidence="6">
    <location>
        <begin position="522"/>
        <end position="542"/>
    </location>
</feature>
<feature type="transmembrane region" description="Helical" evidence="6">
    <location>
        <begin position="203"/>
        <end position="222"/>
    </location>
</feature>
<dbReference type="InterPro" id="IPR020846">
    <property type="entry name" value="MFS_dom"/>
</dbReference>
<feature type="transmembrane region" description="Helical" evidence="6">
    <location>
        <begin position="260"/>
        <end position="278"/>
    </location>
</feature>
<sequence>MANSAENWSEEPEPNSFLLGEDRSTQPGFVRQNRRQSEEKIISGNVGVFKDDQRTEKTYDDPVSMAIGEFGRWQAILTLILSLLNLPCTWHIFVLTFQGADTDFWCTPPPGVLHHISVDQWKNLSGVFSVSSTKTSPYDSCSYRDLNYEILLENNSYEELLKRNTQNDKIKMCNSWQFNTSEFGDTIISEWNLVCDRKELKNFAEMMFLMGVAFGGFFSGLVSDRFGRKKTLMASLIMQLTLGILVAICPWFELYMVLRFILGFVCVSIVFSGFVLCMELVGGKWLTIAGVLYLLPVPMSYIIISGIAYICRGWRLLQWCVTLPAVFFLVLHWFIPESPRWLLAMGKVEETKEVLIKASKINNNPLPANIDKILNQSISKFEINGKPKVRVSDLFRTKNIRKISLVLYILWFSLYLVYYGLVLNLSNIGGNIYVNTIISGLVEIPSILISVVILLKMGRRLPLCITMVAGGIACLFTTIIPSDTEKWVSLSLVMAGKFSVSSANVIMPLYTAELFPTVIRNLGVGTSNIPAGIALIMVPYLWDLSSFSSVLPLMVLGIVSVIGGLSVLMLPETGNHLSDTLEEVEECISISNNAQKKYIDTISSNVPITQPEK</sequence>
<dbReference type="InterPro" id="IPR005829">
    <property type="entry name" value="Sugar_transporter_CS"/>
</dbReference>
<keyword evidence="3 6" id="KW-1133">Transmembrane helix</keyword>
<dbReference type="PROSITE" id="PS50850">
    <property type="entry name" value="MFS"/>
    <property type="match status" value="1"/>
</dbReference>
<feature type="transmembrane region" description="Helical" evidence="6">
    <location>
        <begin position="487"/>
        <end position="510"/>
    </location>
</feature>
<evidence type="ECO:0000256" key="1">
    <source>
        <dbReference type="ARBA" id="ARBA00004141"/>
    </source>
</evidence>
<evidence type="ECO:0000256" key="6">
    <source>
        <dbReference type="SAM" id="Phobius"/>
    </source>
</evidence>
<reference evidence="9 10" key="1">
    <citation type="submission" date="2025-04" db="UniProtKB">
        <authorList>
            <consortium name="RefSeq"/>
        </authorList>
    </citation>
    <scope>IDENTIFICATION</scope>
    <source>
        <tissue evidence="9 10">Whole body</tissue>
    </source>
</reference>
<dbReference type="RefSeq" id="XP_025407672.1">
    <property type="nucleotide sequence ID" value="XM_025551887.1"/>
</dbReference>
<evidence type="ECO:0000313" key="11">
    <source>
        <dbReference type="RefSeq" id="XP_025407674.1"/>
    </source>
</evidence>
<dbReference type="PANTHER" id="PTHR24064">
    <property type="entry name" value="SOLUTE CARRIER FAMILY 22 MEMBER"/>
    <property type="match status" value="1"/>
</dbReference>
<feature type="transmembrane region" description="Helical" evidence="6">
    <location>
        <begin position="405"/>
        <end position="426"/>
    </location>
</feature>
<comment type="subcellular location">
    <subcellularLocation>
        <location evidence="1">Membrane</location>
        <topology evidence="1">Multi-pass membrane protein</topology>
    </subcellularLocation>
</comment>
<dbReference type="CDD" id="cd17317">
    <property type="entry name" value="MFS_SLC22"/>
    <property type="match status" value="1"/>
</dbReference>
<feature type="transmembrane region" description="Helical" evidence="6">
    <location>
        <begin position="461"/>
        <end position="481"/>
    </location>
</feature>
<evidence type="ECO:0000313" key="9">
    <source>
        <dbReference type="RefSeq" id="XP_025407672.1"/>
    </source>
</evidence>
<dbReference type="GO" id="GO:0022857">
    <property type="term" value="F:transmembrane transporter activity"/>
    <property type="evidence" value="ECO:0007669"/>
    <property type="project" value="InterPro"/>
</dbReference>
<evidence type="ECO:0000313" key="8">
    <source>
        <dbReference type="Proteomes" id="UP000694846"/>
    </source>
</evidence>
<dbReference type="AlphaFoldDB" id="A0A8B8F9Z8"/>
<name>A0A8B8F9Z8_9HEMI</name>
<feature type="transmembrane region" description="Helical" evidence="6">
    <location>
        <begin position="285"/>
        <end position="310"/>
    </location>
</feature>
<evidence type="ECO:0000256" key="4">
    <source>
        <dbReference type="ARBA" id="ARBA00023136"/>
    </source>
</evidence>
<dbReference type="GeneID" id="112681637"/>
<accession>A0A8B8F9Z8</accession>
<dbReference type="PROSITE" id="PS00216">
    <property type="entry name" value="SUGAR_TRANSPORT_1"/>
    <property type="match status" value="1"/>
</dbReference>
<keyword evidence="8" id="KW-1185">Reference proteome</keyword>